<feature type="transmembrane region" description="Helical" evidence="1">
    <location>
        <begin position="58"/>
        <end position="75"/>
    </location>
</feature>
<organism evidence="2 3">
    <name type="scientific">Stanieria cyanosphaera (strain ATCC 29371 / PCC 7437)</name>
    <dbReference type="NCBI Taxonomy" id="111780"/>
    <lineage>
        <taxon>Bacteria</taxon>
        <taxon>Bacillati</taxon>
        <taxon>Cyanobacteriota</taxon>
        <taxon>Cyanophyceae</taxon>
        <taxon>Pleurocapsales</taxon>
        <taxon>Dermocarpellaceae</taxon>
        <taxon>Stanieria</taxon>
    </lineage>
</organism>
<dbReference type="STRING" id="111780.Sta7437_4329"/>
<dbReference type="Proteomes" id="UP000010473">
    <property type="component" value="Chromosome"/>
</dbReference>
<sequence length="118" mass="13396">MFGKPREPQKPEQPNLQDIKLSIPQPEPVITQQDTVLQKEKEPELEEKSELVLAVEKISRIVSPYFIVVVGLSLYEKNFLIGTILIVVGILSLLKISANDVARFFEWFKDFLGLGNSK</sequence>
<dbReference type="KEGG" id="scs:Sta7437_4329"/>
<evidence type="ECO:0000256" key="1">
    <source>
        <dbReference type="SAM" id="Phobius"/>
    </source>
</evidence>
<reference evidence="3" key="1">
    <citation type="journal article" date="2013" name="Proc. Natl. Acad. Sci. U.S.A.">
        <title>Improving the coverage of the cyanobacterial phylum using diversity-driven genome sequencing.</title>
        <authorList>
            <person name="Shih P.M."/>
            <person name="Wu D."/>
            <person name="Latifi A."/>
            <person name="Axen S.D."/>
            <person name="Fewer D.P."/>
            <person name="Talla E."/>
            <person name="Calteau A."/>
            <person name="Cai F."/>
            <person name="Tandeau de Marsac N."/>
            <person name="Rippka R."/>
            <person name="Herdman M."/>
            <person name="Sivonen K."/>
            <person name="Coursin T."/>
            <person name="Laurent T."/>
            <person name="Goodwin L."/>
            <person name="Nolan M."/>
            <person name="Davenport K.W."/>
            <person name="Han C.S."/>
            <person name="Rubin E.M."/>
            <person name="Eisen J.A."/>
            <person name="Woyke T."/>
            <person name="Gugger M."/>
            <person name="Kerfeld C.A."/>
        </authorList>
    </citation>
    <scope>NUCLEOTIDE SEQUENCE [LARGE SCALE GENOMIC DNA]</scope>
    <source>
        <strain evidence="3">ATCC 29371 / PCC 7437</strain>
    </source>
</reference>
<dbReference type="AlphaFoldDB" id="K9XZ54"/>
<keyword evidence="3" id="KW-1185">Reference proteome</keyword>
<feature type="transmembrane region" description="Helical" evidence="1">
    <location>
        <begin position="81"/>
        <end position="98"/>
    </location>
</feature>
<proteinExistence type="predicted"/>
<evidence type="ECO:0000313" key="3">
    <source>
        <dbReference type="Proteomes" id="UP000010473"/>
    </source>
</evidence>
<dbReference type="eggNOG" id="ENOG503367W">
    <property type="taxonomic scope" value="Bacteria"/>
</dbReference>
<dbReference type="RefSeq" id="WP_015195452.1">
    <property type="nucleotide sequence ID" value="NC_019748.1"/>
</dbReference>
<keyword evidence="1" id="KW-0472">Membrane</keyword>
<keyword evidence="1" id="KW-1133">Transmembrane helix</keyword>
<dbReference type="HOGENOM" id="CLU_166096_0_0_3"/>
<name>K9XZ54_STAC7</name>
<evidence type="ECO:0000313" key="2">
    <source>
        <dbReference type="EMBL" id="AFZ37798.1"/>
    </source>
</evidence>
<accession>K9XZ54</accession>
<gene>
    <name evidence="2" type="ordered locus">Sta7437_4329</name>
</gene>
<dbReference type="EMBL" id="CP003653">
    <property type="protein sequence ID" value="AFZ37798.1"/>
    <property type="molecule type" value="Genomic_DNA"/>
</dbReference>
<protein>
    <submittedName>
        <fullName evidence="2">Uncharacterized protein</fullName>
    </submittedName>
</protein>
<dbReference type="OrthoDB" id="428096at2"/>
<keyword evidence="1" id="KW-0812">Transmembrane</keyword>